<dbReference type="EMBL" id="AMZN01000025">
    <property type="protein sequence ID" value="ELR72283.1"/>
    <property type="molecule type" value="Genomic_DNA"/>
</dbReference>
<keyword evidence="2" id="KW-0805">Transcription regulation</keyword>
<feature type="domain" description="NusG-like N-terminal" evidence="4">
    <location>
        <begin position="53"/>
        <end position="150"/>
    </location>
</feature>
<keyword evidence="3" id="KW-0804">Transcription</keyword>
<organism evidence="5 6">
    <name type="scientific">Fulvivirga imtechensis AK7</name>
    <dbReference type="NCBI Taxonomy" id="1237149"/>
    <lineage>
        <taxon>Bacteria</taxon>
        <taxon>Pseudomonadati</taxon>
        <taxon>Bacteroidota</taxon>
        <taxon>Cytophagia</taxon>
        <taxon>Cytophagales</taxon>
        <taxon>Fulvivirgaceae</taxon>
        <taxon>Fulvivirga</taxon>
    </lineage>
</organism>
<dbReference type="GO" id="GO:0006354">
    <property type="term" value="P:DNA-templated transcription elongation"/>
    <property type="evidence" value="ECO:0007669"/>
    <property type="project" value="InterPro"/>
</dbReference>
<dbReference type="Proteomes" id="UP000011135">
    <property type="component" value="Unassembled WGS sequence"/>
</dbReference>
<dbReference type="InterPro" id="IPR036735">
    <property type="entry name" value="NGN_dom_sf"/>
</dbReference>
<dbReference type="AlphaFoldDB" id="L8JVS9"/>
<dbReference type="SMART" id="SM00738">
    <property type="entry name" value="NGN"/>
    <property type="match status" value="1"/>
</dbReference>
<dbReference type="SUPFAM" id="SSF50104">
    <property type="entry name" value="Translation proteins SH3-like domain"/>
    <property type="match status" value="1"/>
</dbReference>
<dbReference type="Gene3D" id="3.30.70.940">
    <property type="entry name" value="NusG, N-terminal domain"/>
    <property type="match status" value="1"/>
</dbReference>
<protein>
    <submittedName>
        <fullName evidence="5">Transcriptional regulator, NusG/RfaH family</fullName>
    </submittedName>
</protein>
<gene>
    <name evidence="5" type="ORF">C900_01698</name>
</gene>
<dbReference type="InterPro" id="IPR043425">
    <property type="entry name" value="NusG-like"/>
</dbReference>
<dbReference type="GO" id="GO:0031564">
    <property type="term" value="P:transcription antitermination"/>
    <property type="evidence" value="ECO:0007669"/>
    <property type="project" value="UniProtKB-KW"/>
</dbReference>
<dbReference type="InterPro" id="IPR006645">
    <property type="entry name" value="NGN-like_dom"/>
</dbReference>
<dbReference type="STRING" id="1237149.C900_01698"/>
<keyword evidence="6" id="KW-1185">Reference proteome</keyword>
<dbReference type="PANTHER" id="PTHR30265:SF4">
    <property type="entry name" value="KOW MOTIF FAMILY PROTEIN, EXPRESSED"/>
    <property type="match status" value="1"/>
</dbReference>
<dbReference type="Pfam" id="PF02357">
    <property type="entry name" value="NusG"/>
    <property type="match status" value="1"/>
</dbReference>
<dbReference type="SUPFAM" id="SSF82679">
    <property type="entry name" value="N-utilization substance G protein NusG, N-terminal domain"/>
    <property type="match status" value="1"/>
</dbReference>
<keyword evidence="1" id="KW-0889">Transcription antitermination</keyword>
<dbReference type="PANTHER" id="PTHR30265">
    <property type="entry name" value="RHO-INTERACTING TRANSCRIPTION TERMINATION FACTOR NUSG"/>
    <property type="match status" value="1"/>
</dbReference>
<reference evidence="5 6" key="1">
    <citation type="submission" date="2012-12" db="EMBL/GenBank/DDBJ databases">
        <title>Genome assembly of Fulvivirga imtechensis AK7.</title>
        <authorList>
            <person name="Nupur N."/>
            <person name="Khatri I."/>
            <person name="Kumar R."/>
            <person name="Subramanian S."/>
            <person name="Pinnaka A."/>
        </authorList>
    </citation>
    <scope>NUCLEOTIDE SEQUENCE [LARGE SCALE GENOMIC DNA]</scope>
    <source>
        <strain evidence="5 6">AK7</strain>
    </source>
</reference>
<evidence type="ECO:0000313" key="6">
    <source>
        <dbReference type="Proteomes" id="UP000011135"/>
    </source>
</evidence>
<proteinExistence type="predicted"/>
<dbReference type="NCBIfam" id="NF033644">
    <property type="entry name" value="antiterm_UpxY"/>
    <property type="match status" value="1"/>
</dbReference>
<evidence type="ECO:0000259" key="4">
    <source>
        <dbReference type="SMART" id="SM00738"/>
    </source>
</evidence>
<evidence type="ECO:0000256" key="2">
    <source>
        <dbReference type="ARBA" id="ARBA00023015"/>
    </source>
</evidence>
<comment type="caution">
    <text evidence="5">The sequence shown here is derived from an EMBL/GenBank/DDBJ whole genome shotgun (WGS) entry which is preliminary data.</text>
</comment>
<evidence type="ECO:0000256" key="3">
    <source>
        <dbReference type="ARBA" id="ARBA00023163"/>
    </source>
</evidence>
<accession>L8JVS9</accession>
<dbReference type="CDD" id="cd09895">
    <property type="entry name" value="NGN_SP_UpxY"/>
    <property type="match status" value="1"/>
</dbReference>
<name>L8JVS9_9BACT</name>
<dbReference type="InterPro" id="IPR008991">
    <property type="entry name" value="Translation_prot_SH3-like_sf"/>
</dbReference>
<dbReference type="eggNOG" id="COG0250">
    <property type="taxonomic scope" value="Bacteria"/>
</dbReference>
<evidence type="ECO:0000256" key="1">
    <source>
        <dbReference type="ARBA" id="ARBA00022814"/>
    </source>
</evidence>
<evidence type="ECO:0000313" key="5">
    <source>
        <dbReference type="EMBL" id="ELR72283.1"/>
    </source>
</evidence>
<sequence>MFQICVYLVILTIRTFYLPLFPGRTDCNLPWRSPVSGNKNKKFEEVKNCVDITRHWYVIYTYPKAEKKVYMELNRKGVEAFLPLYNKVVQRSDRKKKISVPLFSGYVFVCLHPKEVFQVFGVPGFVRFLSTRGVKDIVPEYEIQTIQKLLDSDPEISNDGFSVGDHVTVKSGPLAGLTGRLVSKPGKKKLIVYLESLMQSVSVKVSPGCVEQVFAHV</sequence>